<dbReference type="AlphaFoldDB" id="A0A1I4EDC3"/>
<reference evidence="1 2" key="1">
    <citation type="submission" date="2016-10" db="EMBL/GenBank/DDBJ databases">
        <authorList>
            <person name="de Groot N.N."/>
        </authorList>
    </citation>
    <scope>NUCLEOTIDE SEQUENCE [LARGE SCALE GENOMIC DNA]</scope>
    <source>
        <strain evidence="1 2">DSM 19981</strain>
    </source>
</reference>
<dbReference type="Proteomes" id="UP000199473">
    <property type="component" value="Unassembled WGS sequence"/>
</dbReference>
<dbReference type="RefSeq" id="WP_092962827.1">
    <property type="nucleotide sequence ID" value="NZ_FOSQ01000015.1"/>
</dbReference>
<dbReference type="Gene3D" id="3.30.2270.10">
    <property type="entry name" value="Folate-binding superfamily"/>
    <property type="match status" value="1"/>
</dbReference>
<dbReference type="InterPro" id="IPR006279">
    <property type="entry name" value="SoxD"/>
</dbReference>
<dbReference type="InterPro" id="IPR038561">
    <property type="entry name" value="SoxD_sf"/>
</dbReference>
<evidence type="ECO:0000313" key="1">
    <source>
        <dbReference type="EMBL" id="SFL03778.1"/>
    </source>
</evidence>
<sequence length="83" mass="9134">MMIPCPFCGARGSAEFATVGSKPPPRPAPDAPPEAWHDYVNLRDNPAGLHDELWQHVHGCRQWLVVTRDTRNHAIAAVKAARA</sequence>
<dbReference type="GO" id="GO:0008115">
    <property type="term" value="F:sarcosine oxidase activity"/>
    <property type="evidence" value="ECO:0007669"/>
    <property type="project" value="InterPro"/>
</dbReference>
<protein>
    <submittedName>
        <fullName evidence="1">N-methylglutamate dehydrogenase subunit B</fullName>
    </submittedName>
</protein>
<keyword evidence="2" id="KW-1185">Reference proteome</keyword>
<name>A0A1I4EDC3_9PROT</name>
<evidence type="ECO:0000313" key="2">
    <source>
        <dbReference type="Proteomes" id="UP000199473"/>
    </source>
</evidence>
<dbReference type="GO" id="GO:0046653">
    <property type="term" value="P:tetrahydrofolate metabolic process"/>
    <property type="evidence" value="ECO:0007669"/>
    <property type="project" value="InterPro"/>
</dbReference>
<dbReference type="OrthoDB" id="7159274at2"/>
<organism evidence="1 2">
    <name type="scientific">Falsiroseomonas stagni DSM 19981</name>
    <dbReference type="NCBI Taxonomy" id="1123062"/>
    <lineage>
        <taxon>Bacteria</taxon>
        <taxon>Pseudomonadati</taxon>
        <taxon>Pseudomonadota</taxon>
        <taxon>Alphaproteobacteria</taxon>
        <taxon>Acetobacterales</taxon>
        <taxon>Roseomonadaceae</taxon>
        <taxon>Falsiroseomonas</taxon>
    </lineage>
</organism>
<dbReference type="Pfam" id="PF04267">
    <property type="entry name" value="SoxD"/>
    <property type="match status" value="1"/>
</dbReference>
<proteinExistence type="predicted"/>
<dbReference type="STRING" id="1123062.SAMN02745775_115103"/>
<gene>
    <name evidence="1" type="ORF">SAMN02745775_115103</name>
</gene>
<accession>A0A1I4EDC3</accession>
<dbReference type="EMBL" id="FOSQ01000015">
    <property type="protein sequence ID" value="SFL03778.1"/>
    <property type="molecule type" value="Genomic_DNA"/>
</dbReference>